<dbReference type="EMBL" id="JACHNU010000003">
    <property type="protein sequence ID" value="MBB4663150.1"/>
    <property type="molecule type" value="Genomic_DNA"/>
</dbReference>
<sequence length="368" mass="38926">MSVSARALAAAGAAALALAAAAPAAHAEVRYVYDAWMVAGVDYSSEEATESGKVTRAISAGMGVNGWFRGLRFIDGALLTQRMASGARFYGVGAELAYQNNDTSPPDITNCSTTAVKETFAGVLNPLRAVDPRAAPAAMGITPFSIATFDLNCAVNGAVLRLGARSHRSNDTGPGHLRLALTVPRGDLGDHVIRLRGRHTDRRLATCPGDFVPTQLRYCVSRIYVELTLFRTFASEDGDDRLAPVVPKQPKIERGARRARATARCPRGCRYRIRVFLPPRRGRGVIGRGFVRPAPSAAASSPLARAATVVATRAGRLPAGKAARTIAVAIPASKRAAILDDGGAVVEVTLSARGRRPVRSTFFAPATR</sequence>
<feature type="chain" id="PRO_5032422393" evidence="1">
    <location>
        <begin position="28"/>
        <end position="368"/>
    </location>
</feature>
<dbReference type="RefSeq" id="WP_183342878.1">
    <property type="nucleotide sequence ID" value="NZ_JACHNU010000003.1"/>
</dbReference>
<evidence type="ECO:0000256" key="1">
    <source>
        <dbReference type="SAM" id="SignalP"/>
    </source>
</evidence>
<comment type="caution">
    <text evidence="2">The sequence shown here is derived from an EMBL/GenBank/DDBJ whole genome shotgun (WGS) entry which is preliminary data.</text>
</comment>
<accession>A0A840IGS4</accession>
<reference evidence="2 3" key="1">
    <citation type="submission" date="2020-08" db="EMBL/GenBank/DDBJ databases">
        <title>Genomic Encyclopedia of Archaeal and Bacterial Type Strains, Phase II (KMG-II): from individual species to whole genera.</title>
        <authorList>
            <person name="Goeker M."/>
        </authorList>
    </citation>
    <scope>NUCLEOTIDE SEQUENCE [LARGE SCALE GENOMIC DNA]</scope>
    <source>
        <strain evidence="2 3">DSM 23288</strain>
    </source>
</reference>
<keyword evidence="1" id="KW-0732">Signal</keyword>
<proteinExistence type="predicted"/>
<organism evidence="2 3">
    <name type="scientific">Conexibacter arvalis</name>
    <dbReference type="NCBI Taxonomy" id="912552"/>
    <lineage>
        <taxon>Bacteria</taxon>
        <taxon>Bacillati</taxon>
        <taxon>Actinomycetota</taxon>
        <taxon>Thermoleophilia</taxon>
        <taxon>Solirubrobacterales</taxon>
        <taxon>Conexibacteraceae</taxon>
        <taxon>Conexibacter</taxon>
    </lineage>
</organism>
<dbReference type="PROSITE" id="PS51318">
    <property type="entry name" value="TAT"/>
    <property type="match status" value="1"/>
</dbReference>
<evidence type="ECO:0000313" key="2">
    <source>
        <dbReference type="EMBL" id="MBB4663150.1"/>
    </source>
</evidence>
<gene>
    <name evidence="2" type="ORF">BDZ31_002739</name>
</gene>
<protein>
    <submittedName>
        <fullName evidence="2">Uncharacterized protein</fullName>
    </submittedName>
</protein>
<dbReference type="AlphaFoldDB" id="A0A840IGS4"/>
<dbReference type="InterPro" id="IPR006311">
    <property type="entry name" value="TAT_signal"/>
</dbReference>
<evidence type="ECO:0000313" key="3">
    <source>
        <dbReference type="Proteomes" id="UP000585272"/>
    </source>
</evidence>
<feature type="signal peptide" evidence="1">
    <location>
        <begin position="1"/>
        <end position="27"/>
    </location>
</feature>
<keyword evidence="3" id="KW-1185">Reference proteome</keyword>
<name>A0A840IGS4_9ACTN</name>
<dbReference type="Proteomes" id="UP000585272">
    <property type="component" value="Unassembled WGS sequence"/>
</dbReference>